<dbReference type="RefSeq" id="WP_011417527.1">
    <property type="nucleotide sequence ID" value="NC_007759.1"/>
</dbReference>
<dbReference type="InParanoid" id="Q2LTU7"/>
<dbReference type="KEGG" id="sat:SYN_00763"/>
<proteinExistence type="predicted"/>
<keyword evidence="2" id="KW-1185">Reference proteome</keyword>
<organism evidence="1 2">
    <name type="scientific">Syntrophus aciditrophicus (strain SB)</name>
    <dbReference type="NCBI Taxonomy" id="56780"/>
    <lineage>
        <taxon>Bacteria</taxon>
        <taxon>Pseudomonadati</taxon>
        <taxon>Thermodesulfobacteriota</taxon>
        <taxon>Syntrophia</taxon>
        <taxon>Syntrophales</taxon>
        <taxon>Syntrophaceae</taxon>
        <taxon>Syntrophus</taxon>
    </lineage>
</organism>
<dbReference type="EMBL" id="CP000252">
    <property type="protein sequence ID" value="ABC77505.1"/>
    <property type="molecule type" value="Genomic_DNA"/>
</dbReference>
<reference evidence="1 2" key="1">
    <citation type="journal article" date="2007" name="Proc. Natl. Acad. Sci. U.S.A.">
        <title>The genome of Syntrophus aciditrophicus: life at the thermodynamic limit of microbial growth.</title>
        <authorList>
            <person name="McInerney M.J."/>
            <person name="Rohlin L."/>
            <person name="Mouttaki H."/>
            <person name="Kim U."/>
            <person name="Krupp R.S."/>
            <person name="Rios-Hernandez L."/>
            <person name="Sieber J."/>
            <person name="Struchtemeyer C.G."/>
            <person name="Bhattacharyya A."/>
            <person name="Campbell J.W."/>
            <person name="Gunsalus R.P."/>
        </authorList>
    </citation>
    <scope>NUCLEOTIDE SEQUENCE [LARGE SCALE GENOMIC DNA]</scope>
    <source>
        <strain evidence="1 2">SB</strain>
    </source>
</reference>
<dbReference type="Proteomes" id="UP000001933">
    <property type="component" value="Chromosome"/>
</dbReference>
<sequence>MTMSESFEESSIECMTVQNRFVPPEICKGAVNRVGSVTRNSLEIKIDSTIQQKISDSVAKAVKAIEAMQKNTDLMKALRTIREGKGDKATVEIVCKEFDVLEKELLAREKHHTVHE</sequence>
<dbReference type="DNASU" id="3883065"/>
<gene>
    <name evidence="1" type="ORF">SYN_00763</name>
</gene>
<dbReference type="AlphaFoldDB" id="Q2LTU7"/>
<evidence type="ECO:0000313" key="2">
    <source>
        <dbReference type="Proteomes" id="UP000001933"/>
    </source>
</evidence>
<accession>Q2LTU7</accession>
<name>Q2LTU7_SYNAS</name>
<evidence type="ECO:0000313" key="1">
    <source>
        <dbReference type="EMBL" id="ABC77505.1"/>
    </source>
</evidence>
<protein>
    <submittedName>
        <fullName evidence="1">Hypothetical cytosolic protein</fullName>
    </submittedName>
</protein>
<dbReference type="HOGENOM" id="CLU_2095640_0_0_7"/>